<dbReference type="RefSeq" id="WP_114984278.1">
    <property type="nucleotide sequence ID" value="NZ_CP027806.1"/>
</dbReference>
<comment type="pathway">
    <text evidence="2 9">Amino-acid biosynthesis; L-tryptophan biosynthesis; L-tryptophan from chorismate: step 3/5.</text>
</comment>
<evidence type="ECO:0000256" key="3">
    <source>
        <dbReference type="ARBA" id="ARBA00012572"/>
    </source>
</evidence>
<evidence type="ECO:0000313" key="11">
    <source>
        <dbReference type="EMBL" id="AXJ01044.1"/>
    </source>
</evidence>
<organism evidence="11 12">
    <name type="scientific">Cyclonatronum proteinivorum</name>
    <dbReference type="NCBI Taxonomy" id="1457365"/>
    <lineage>
        <taxon>Bacteria</taxon>
        <taxon>Pseudomonadati</taxon>
        <taxon>Balneolota</taxon>
        <taxon>Balneolia</taxon>
        <taxon>Balneolales</taxon>
        <taxon>Cyclonatronaceae</taxon>
        <taxon>Cyclonatronum</taxon>
    </lineage>
</organism>
<evidence type="ECO:0000313" key="12">
    <source>
        <dbReference type="Proteomes" id="UP000254808"/>
    </source>
</evidence>
<dbReference type="PANTHER" id="PTHR42894:SF1">
    <property type="entry name" value="N-(5'-PHOSPHORIBOSYL)ANTHRANILATE ISOMERASE"/>
    <property type="match status" value="1"/>
</dbReference>
<gene>
    <name evidence="9" type="primary">trpF</name>
    <name evidence="11" type="ORF">CYPRO_1794</name>
</gene>
<dbReference type="HAMAP" id="MF_00135">
    <property type="entry name" value="PRAI"/>
    <property type="match status" value="1"/>
</dbReference>
<dbReference type="OrthoDB" id="9786954at2"/>
<evidence type="ECO:0000256" key="5">
    <source>
        <dbReference type="ARBA" id="ARBA00022605"/>
    </source>
</evidence>
<keyword evidence="5 9" id="KW-0028">Amino-acid biosynthesis</keyword>
<sequence length="219" mass="24583">MQEKRTKLKICGITRLEDARFASGALVDYLGFIFVEGTPRYIAPEQAAEIISWIEGPRCVGVFMNESAERINAITAESGVHMVQLHGDESPEVCRQVLAPVIKAFRVKLGMSRDEVMALLRPYRDVAEYFLFDSWVEGVAGGTGETFDWNIIRDLPGDWPIMLAGGIRAGNVRRAVNLVHPHAVDVSSGVELSPGVKDFDLIEDLMDEMREIWEEQERF</sequence>
<dbReference type="UniPathway" id="UPA00035">
    <property type="reaction ID" value="UER00042"/>
</dbReference>
<keyword evidence="8 9" id="KW-0413">Isomerase</keyword>
<dbReference type="InterPro" id="IPR001240">
    <property type="entry name" value="PRAI_dom"/>
</dbReference>
<keyword evidence="6 9" id="KW-0822">Tryptophan biosynthesis</keyword>
<evidence type="ECO:0000256" key="8">
    <source>
        <dbReference type="ARBA" id="ARBA00023235"/>
    </source>
</evidence>
<name>A0A345UKP2_9BACT</name>
<dbReference type="InterPro" id="IPR013785">
    <property type="entry name" value="Aldolase_TIM"/>
</dbReference>
<evidence type="ECO:0000256" key="1">
    <source>
        <dbReference type="ARBA" id="ARBA00001164"/>
    </source>
</evidence>
<comment type="catalytic activity">
    <reaction evidence="1 9">
        <text>N-(5-phospho-beta-D-ribosyl)anthranilate = 1-(2-carboxyphenylamino)-1-deoxy-D-ribulose 5-phosphate</text>
        <dbReference type="Rhea" id="RHEA:21540"/>
        <dbReference type="ChEBI" id="CHEBI:18277"/>
        <dbReference type="ChEBI" id="CHEBI:58613"/>
        <dbReference type="EC" id="5.3.1.24"/>
    </reaction>
</comment>
<dbReference type="Proteomes" id="UP000254808">
    <property type="component" value="Chromosome"/>
</dbReference>
<dbReference type="CDD" id="cd00405">
    <property type="entry name" value="PRAI"/>
    <property type="match status" value="1"/>
</dbReference>
<reference evidence="11 12" key="1">
    <citation type="submission" date="2018-03" db="EMBL/GenBank/DDBJ databases">
        <title>Phenotypic and genomic properties of Cyclonatronum proteinivorum gen. nov., sp. nov., a haloalkaliphilic bacteroidete from soda lakes possessing Na+-translocating rhodopsin.</title>
        <authorList>
            <person name="Toshchakov S.V."/>
            <person name="Korzhenkov A."/>
            <person name="Samarov N.I."/>
            <person name="Kublanov I.V."/>
            <person name="Muntyan M.S."/>
            <person name="Sorokin D.Y."/>
        </authorList>
    </citation>
    <scope>NUCLEOTIDE SEQUENCE [LARGE SCALE GENOMIC DNA]</scope>
    <source>
        <strain evidence="11 12">Omega</strain>
    </source>
</reference>
<protein>
    <recommendedName>
        <fullName evidence="4 9">N-(5'-phosphoribosyl)anthranilate isomerase</fullName>
        <shortName evidence="9">PRAI</shortName>
        <ecNumber evidence="3 9">5.3.1.24</ecNumber>
    </recommendedName>
</protein>
<dbReference type="PANTHER" id="PTHR42894">
    <property type="entry name" value="N-(5'-PHOSPHORIBOSYL)ANTHRANILATE ISOMERASE"/>
    <property type="match status" value="1"/>
</dbReference>
<evidence type="ECO:0000256" key="4">
    <source>
        <dbReference type="ARBA" id="ARBA00022272"/>
    </source>
</evidence>
<comment type="similarity">
    <text evidence="9">Belongs to the TrpF family.</text>
</comment>
<dbReference type="InterPro" id="IPR011060">
    <property type="entry name" value="RibuloseP-bd_barrel"/>
</dbReference>
<accession>A0A345UKP2</accession>
<dbReference type="EMBL" id="CP027806">
    <property type="protein sequence ID" value="AXJ01044.1"/>
    <property type="molecule type" value="Genomic_DNA"/>
</dbReference>
<dbReference type="EC" id="5.3.1.24" evidence="3 9"/>
<keyword evidence="12" id="KW-1185">Reference proteome</keyword>
<dbReference type="Pfam" id="PF00697">
    <property type="entry name" value="PRAI"/>
    <property type="match status" value="1"/>
</dbReference>
<dbReference type="Gene3D" id="3.20.20.70">
    <property type="entry name" value="Aldolase class I"/>
    <property type="match status" value="1"/>
</dbReference>
<evidence type="ECO:0000256" key="2">
    <source>
        <dbReference type="ARBA" id="ARBA00004664"/>
    </source>
</evidence>
<dbReference type="GO" id="GO:0004640">
    <property type="term" value="F:phosphoribosylanthranilate isomerase activity"/>
    <property type="evidence" value="ECO:0007669"/>
    <property type="project" value="UniProtKB-UniRule"/>
</dbReference>
<dbReference type="InterPro" id="IPR044643">
    <property type="entry name" value="TrpF_fam"/>
</dbReference>
<evidence type="ECO:0000256" key="6">
    <source>
        <dbReference type="ARBA" id="ARBA00022822"/>
    </source>
</evidence>
<evidence type="ECO:0000259" key="10">
    <source>
        <dbReference type="Pfam" id="PF00697"/>
    </source>
</evidence>
<feature type="domain" description="N-(5'phosphoribosyl) anthranilate isomerase (PRAI)" evidence="10">
    <location>
        <begin position="8"/>
        <end position="207"/>
    </location>
</feature>
<evidence type="ECO:0000256" key="7">
    <source>
        <dbReference type="ARBA" id="ARBA00023141"/>
    </source>
</evidence>
<proteinExistence type="inferred from homology"/>
<dbReference type="AlphaFoldDB" id="A0A345UKP2"/>
<dbReference type="KEGG" id="cprv:CYPRO_1794"/>
<dbReference type="GO" id="GO:0000162">
    <property type="term" value="P:L-tryptophan biosynthetic process"/>
    <property type="evidence" value="ECO:0007669"/>
    <property type="project" value="UniProtKB-UniRule"/>
</dbReference>
<dbReference type="SUPFAM" id="SSF51366">
    <property type="entry name" value="Ribulose-phoshate binding barrel"/>
    <property type="match status" value="1"/>
</dbReference>
<evidence type="ECO:0000256" key="9">
    <source>
        <dbReference type="HAMAP-Rule" id="MF_00135"/>
    </source>
</evidence>
<keyword evidence="7 9" id="KW-0057">Aromatic amino acid biosynthesis</keyword>